<feature type="compositionally biased region" description="Polar residues" evidence="1">
    <location>
        <begin position="108"/>
        <end position="117"/>
    </location>
</feature>
<dbReference type="AlphaFoldDB" id="A0AAE4AVZ2"/>
<gene>
    <name evidence="2" type="ORF">J2S73_003696</name>
</gene>
<dbReference type="EMBL" id="JAUSUL010000004">
    <property type="protein sequence ID" value="MDQ0317219.1"/>
    <property type="molecule type" value="Genomic_DNA"/>
</dbReference>
<dbReference type="Proteomes" id="UP001229244">
    <property type="component" value="Unassembled WGS sequence"/>
</dbReference>
<accession>A0AAE4AVZ2</accession>
<keyword evidence="3" id="KW-1185">Reference proteome</keyword>
<sequence length="117" mass="13417">MERLSDVAMRVRHLVRPGPDRTGRSLRCVGALALAALVALGTGAASAQSYEQDRLQQQQYRSQQGLQRSTDQLNNSLQRNQQQLDNRATTRQLQQRQQIEQMQQQMQNPSRINPNYQ</sequence>
<evidence type="ECO:0000256" key="1">
    <source>
        <dbReference type="SAM" id="MobiDB-lite"/>
    </source>
</evidence>
<dbReference type="RefSeq" id="WP_306887120.1">
    <property type="nucleotide sequence ID" value="NZ_JAUSUL010000004.1"/>
</dbReference>
<organism evidence="2 3">
    <name type="scientific">Amorphus orientalis</name>
    <dbReference type="NCBI Taxonomy" id="649198"/>
    <lineage>
        <taxon>Bacteria</taxon>
        <taxon>Pseudomonadati</taxon>
        <taxon>Pseudomonadota</taxon>
        <taxon>Alphaproteobacteria</taxon>
        <taxon>Hyphomicrobiales</taxon>
        <taxon>Amorphaceae</taxon>
        <taxon>Amorphus</taxon>
    </lineage>
</organism>
<feature type="region of interest" description="Disordered" evidence="1">
    <location>
        <begin position="55"/>
        <end position="117"/>
    </location>
</feature>
<evidence type="ECO:0000313" key="2">
    <source>
        <dbReference type="EMBL" id="MDQ0317219.1"/>
    </source>
</evidence>
<feature type="compositionally biased region" description="Low complexity" evidence="1">
    <location>
        <begin position="55"/>
        <end position="107"/>
    </location>
</feature>
<proteinExistence type="predicted"/>
<comment type="caution">
    <text evidence="2">The sequence shown here is derived from an EMBL/GenBank/DDBJ whole genome shotgun (WGS) entry which is preliminary data.</text>
</comment>
<evidence type="ECO:0000313" key="3">
    <source>
        <dbReference type="Proteomes" id="UP001229244"/>
    </source>
</evidence>
<protein>
    <submittedName>
        <fullName evidence="2">Uncharacterized protein HemX</fullName>
    </submittedName>
</protein>
<name>A0AAE4AVZ2_9HYPH</name>
<reference evidence="2" key="1">
    <citation type="submission" date="2023-07" db="EMBL/GenBank/DDBJ databases">
        <title>Genomic Encyclopedia of Type Strains, Phase IV (KMG-IV): sequencing the most valuable type-strain genomes for metagenomic binning, comparative biology and taxonomic classification.</title>
        <authorList>
            <person name="Goeker M."/>
        </authorList>
    </citation>
    <scope>NUCLEOTIDE SEQUENCE</scope>
    <source>
        <strain evidence="2">DSM 21202</strain>
    </source>
</reference>